<keyword evidence="2" id="KW-1185">Reference proteome</keyword>
<gene>
    <name evidence="1" type="ORF">MoryE10_11360</name>
</gene>
<dbReference type="Pfam" id="PF18937">
    <property type="entry name" value="DUF5685"/>
    <property type="match status" value="1"/>
</dbReference>
<reference evidence="1" key="1">
    <citation type="submission" date="2019-06" db="EMBL/GenBank/DDBJ databases">
        <title>Complete genome sequence of Methylogaea oryzae strain JCM16910.</title>
        <authorList>
            <person name="Asakawa S."/>
        </authorList>
    </citation>
    <scope>NUCLEOTIDE SEQUENCE</scope>
    <source>
        <strain evidence="1">E10</strain>
    </source>
</reference>
<proteinExistence type="predicted"/>
<dbReference type="EMBL" id="AP019782">
    <property type="protein sequence ID" value="BBL70530.1"/>
    <property type="molecule type" value="Genomic_DNA"/>
</dbReference>
<organism evidence="1 2">
    <name type="scientific">Methylogaea oryzae</name>
    <dbReference type="NCBI Taxonomy" id="1295382"/>
    <lineage>
        <taxon>Bacteria</taxon>
        <taxon>Pseudomonadati</taxon>
        <taxon>Pseudomonadota</taxon>
        <taxon>Gammaproteobacteria</taxon>
        <taxon>Methylococcales</taxon>
        <taxon>Methylococcaceae</taxon>
        <taxon>Methylogaea</taxon>
    </lineage>
</organism>
<sequence>MLGHLKPQLCRLPSSARRQYRQLYCSLCYSLRRQFGLPASLLVSHEMTLSLAACSGEWETVDADCGCPARLFCRSRPVVLHDGIDRAARYSLLLAWLKLHDWESDSGSRWARALRRRLDPAVAPILAELSAETRAFIDTYLGLVRDPAGGFAPLRESSGLLAQYLFQELVQQATTAGPTLRRIIRLTGELLPVADALLDVRRDRDSGQANPVLEAMKAGGLSLAAAFGALRQDYETLAADILSLSQTPGLPQDFTAILQQSLRRLDIQIRREEDALLGRAAPDNGQRRRKPKEDKRDWCDCCDCGDCCDCIQCLPNRVCSPCRHSGDSHHGDGCGHCCACDSTCCHGGSCDSGCCDGCGCD</sequence>
<evidence type="ECO:0000313" key="2">
    <source>
        <dbReference type="Proteomes" id="UP000824988"/>
    </source>
</evidence>
<name>A0A8D5ALW5_9GAMM</name>
<dbReference type="InterPro" id="IPR043740">
    <property type="entry name" value="DUF5685"/>
</dbReference>
<accession>A0A8D5ALW5</accession>
<evidence type="ECO:0000313" key="1">
    <source>
        <dbReference type="EMBL" id="BBL70530.1"/>
    </source>
</evidence>
<protein>
    <submittedName>
        <fullName evidence="1">Uncharacterized protein</fullName>
    </submittedName>
</protein>
<dbReference type="Proteomes" id="UP000824988">
    <property type="component" value="Chromosome"/>
</dbReference>
<dbReference type="AlphaFoldDB" id="A0A8D5ALW5"/>
<dbReference type="KEGG" id="moz:MoryE10_11360"/>
<dbReference type="RefSeq" id="WP_221048484.1">
    <property type="nucleotide sequence ID" value="NZ_AP019782.1"/>
</dbReference>